<dbReference type="PANTHER" id="PTHR43380:SF1">
    <property type="entry name" value="2-OXOISOVALERATE DEHYDROGENASE SUBUNIT ALPHA, MITOCHONDRIAL"/>
    <property type="match status" value="1"/>
</dbReference>
<keyword evidence="2 4" id="KW-0560">Oxidoreductase</keyword>
<evidence type="ECO:0000256" key="1">
    <source>
        <dbReference type="ARBA" id="ARBA00001964"/>
    </source>
</evidence>
<gene>
    <name evidence="6" type="ORF">BGO89_12535</name>
</gene>
<dbReference type="InterPro" id="IPR001017">
    <property type="entry name" value="DH_E1"/>
</dbReference>
<feature type="domain" description="Dehydrogenase E1 component" evidence="5">
    <location>
        <begin position="5"/>
        <end position="281"/>
    </location>
</feature>
<comment type="function">
    <text evidence="4">The branched-chain alpha-keto dehydrogenase complex catalyzes the overall conversion of alpha-keto acids to acyl-CoA and CO(2). It contains multiple copies of three enzymatic components: branched-chain alpha-keto acid decarboxylase (E1), lipoamide acyltransferase (E2) and lipoamide dehydrogenase (E3).</text>
</comment>
<evidence type="ECO:0000256" key="4">
    <source>
        <dbReference type="RuleBase" id="RU365014"/>
    </source>
</evidence>
<organism evidence="6 7">
    <name type="scientific">Candidatus Kapaibacterium thiocyanatum</name>
    <dbReference type="NCBI Taxonomy" id="1895771"/>
    <lineage>
        <taxon>Bacteria</taxon>
        <taxon>Pseudomonadati</taxon>
        <taxon>Candidatus Kapaibacteriota</taxon>
        <taxon>Candidatus Kapaibacteriia</taxon>
        <taxon>Candidatus Kapaibacteriales</taxon>
        <taxon>Candidatus Kapaibacteriaceae</taxon>
        <taxon>Candidatus Kapaibacterium</taxon>
    </lineage>
</organism>
<protein>
    <recommendedName>
        <fullName evidence="4">2-oxoisovalerate dehydrogenase subunit alpha</fullName>
        <ecNumber evidence="4">1.2.4.4</ecNumber>
    </recommendedName>
    <alternativeName>
        <fullName evidence="4">Branched-chain alpha-keto acid dehydrogenase E1 component alpha chain</fullName>
    </alternativeName>
</protein>
<dbReference type="STRING" id="1895771.BGO89_12535"/>
<evidence type="ECO:0000256" key="2">
    <source>
        <dbReference type="ARBA" id="ARBA00023002"/>
    </source>
</evidence>
<dbReference type="GO" id="GO:0003863">
    <property type="term" value="F:branched-chain 2-oxo acid dehydrogenase activity"/>
    <property type="evidence" value="ECO:0007669"/>
    <property type="project" value="UniProtKB-EC"/>
</dbReference>
<evidence type="ECO:0000313" key="7">
    <source>
        <dbReference type="Proteomes" id="UP000184233"/>
    </source>
</evidence>
<comment type="similarity">
    <text evidence="4">Belongs to the BCKDHA family.</text>
</comment>
<dbReference type="InterPro" id="IPR029061">
    <property type="entry name" value="THDP-binding"/>
</dbReference>
<dbReference type="Pfam" id="PF00676">
    <property type="entry name" value="E1_dh"/>
    <property type="match status" value="1"/>
</dbReference>
<dbReference type="Proteomes" id="UP000184233">
    <property type="component" value="Unassembled WGS sequence"/>
</dbReference>
<comment type="cofactor">
    <cofactor evidence="1 4">
        <name>thiamine diphosphate</name>
        <dbReference type="ChEBI" id="CHEBI:58937"/>
    </cofactor>
</comment>
<dbReference type="SUPFAM" id="SSF52518">
    <property type="entry name" value="Thiamin diphosphate-binding fold (THDP-binding)"/>
    <property type="match status" value="1"/>
</dbReference>
<comment type="catalytic activity">
    <reaction evidence="4">
        <text>N(6)-[(R)-lipoyl]-L-lysyl-[protein] + 3-methyl-2-oxobutanoate + H(+) = N(6)-[(R)-S(8)-2-methylpropanoyldihydrolipoyl]-L-lysyl-[protein] + CO2</text>
        <dbReference type="Rhea" id="RHEA:13457"/>
        <dbReference type="Rhea" id="RHEA-COMP:10474"/>
        <dbReference type="Rhea" id="RHEA-COMP:10497"/>
        <dbReference type="ChEBI" id="CHEBI:11851"/>
        <dbReference type="ChEBI" id="CHEBI:15378"/>
        <dbReference type="ChEBI" id="CHEBI:16526"/>
        <dbReference type="ChEBI" id="CHEBI:83099"/>
        <dbReference type="ChEBI" id="CHEBI:83142"/>
        <dbReference type="EC" id="1.2.4.4"/>
    </reaction>
</comment>
<sequence length="310" mass="34599">MLVYMLMAREFDNAMLRLYRQGKAFGGVYSQLGNEAVSVGSAYALDPKKDVLFPMHRNIGSHFVFGQDVDTLMVNHLAREGSQMRGTDGTGHYADPAKRIYGNVSHLGAMIPVAAGFSMADQLRGITTVSMTYIGDGGAQVGEVHEALNFAAVRKIPMILIIENNQYAYSTPNSLEFACERLSDRAIGYGMFGETIDGTDVELVYEACSRAVERARRGEGPSLIETVTMRMRGHAEHDDFAYVPKDMLEEWKKKDPVETYIRRIVDAGIMSRQDIDDLRKTTFDNMIASIDRGLELPWPAAEEAYRNVFL</sequence>
<dbReference type="EMBL" id="MKVH01000024">
    <property type="protein sequence ID" value="OJX57303.1"/>
    <property type="molecule type" value="Genomic_DNA"/>
</dbReference>
<dbReference type="InterPro" id="IPR050771">
    <property type="entry name" value="Alpha-ketoacid_DH_E1_comp"/>
</dbReference>
<dbReference type="PANTHER" id="PTHR43380">
    <property type="entry name" value="2-OXOISOVALERATE DEHYDROGENASE SUBUNIT ALPHA, MITOCHONDRIAL"/>
    <property type="match status" value="1"/>
</dbReference>
<evidence type="ECO:0000313" key="6">
    <source>
        <dbReference type="EMBL" id="OJX57303.1"/>
    </source>
</evidence>
<dbReference type="CDD" id="cd02000">
    <property type="entry name" value="TPP_E1_PDC_ADC_BCADC"/>
    <property type="match status" value="1"/>
</dbReference>
<dbReference type="AlphaFoldDB" id="A0A1M3KY38"/>
<name>A0A1M3KY38_9BACT</name>
<proteinExistence type="inferred from homology"/>
<dbReference type="Gene3D" id="3.40.50.970">
    <property type="match status" value="1"/>
</dbReference>
<reference evidence="6 7" key="1">
    <citation type="submission" date="2016-09" db="EMBL/GenBank/DDBJ databases">
        <title>Genome-resolved meta-omics ties microbial dynamics to process performance in biotechnology for thiocyanate degradation.</title>
        <authorList>
            <person name="Kantor R.S."/>
            <person name="Huddy R.J."/>
            <person name="Iyer R."/>
            <person name="Thomas B.C."/>
            <person name="Brown C.T."/>
            <person name="Anantharaman K."/>
            <person name="Tringe S."/>
            <person name="Hettich R.L."/>
            <person name="Harrison S.T."/>
            <person name="Banfield J.F."/>
        </authorList>
    </citation>
    <scope>NUCLEOTIDE SEQUENCE [LARGE SCALE GENOMIC DNA]</scope>
    <source>
        <strain evidence="6">59-99</strain>
    </source>
</reference>
<dbReference type="GO" id="GO:0009083">
    <property type="term" value="P:branched-chain amino acid catabolic process"/>
    <property type="evidence" value="ECO:0007669"/>
    <property type="project" value="TreeGrafter"/>
</dbReference>
<keyword evidence="3 4" id="KW-0786">Thiamine pyrophosphate</keyword>
<dbReference type="EC" id="1.2.4.4" evidence="4"/>
<evidence type="ECO:0000259" key="5">
    <source>
        <dbReference type="Pfam" id="PF00676"/>
    </source>
</evidence>
<accession>A0A1M3KY38</accession>
<comment type="caution">
    <text evidence="6">The sequence shown here is derived from an EMBL/GenBank/DDBJ whole genome shotgun (WGS) entry which is preliminary data.</text>
</comment>
<evidence type="ECO:0000256" key="3">
    <source>
        <dbReference type="ARBA" id="ARBA00023052"/>
    </source>
</evidence>